<reference evidence="2 3" key="1">
    <citation type="submission" date="2016-03" db="EMBL/GenBank/DDBJ databases">
        <authorList>
            <person name="Ploux O."/>
        </authorList>
    </citation>
    <scope>NUCLEOTIDE SEQUENCE [LARGE SCALE GENOMIC DNA]</scope>
    <source>
        <strain evidence="2 3">UAMH 11012</strain>
    </source>
</reference>
<evidence type="ECO:0000256" key="1">
    <source>
        <dbReference type="SAM" id="MobiDB-lite"/>
    </source>
</evidence>
<feature type="region of interest" description="Disordered" evidence="1">
    <location>
        <begin position="240"/>
        <end position="270"/>
    </location>
</feature>
<proteinExistence type="predicted"/>
<dbReference type="STRING" id="576137.A0A1L7WMP2"/>
<gene>
    <name evidence="2" type="ORF">PAC_03940</name>
</gene>
<dbReference type="Proteomes" id="UP000184330">
    <property type="component" value="Unassembled WGS sequence"/>
</dbReference>
<dbReference type="EMBL" id="FJOG01000004">
    <property type="protein sequence ID" value="CZR54057.1"/>
    <property type="molecule type" value="Genomic_DNA"/>
</dbReference>
<dbReference type="OrthoDB" id="5343383at2759"/>
<keyword evidence="3" id="KW-1185">Reference proteome</keyword>
<feature type="compositionally biased region" description="Acidic residues" evidence="1">
    <location>
        <begin position="256"/>
        <end position="267"/>
    </location>
</feature>
<evidence type="ECO:0000313" key="2">
    <source>
        <dbReference type="EMBL" id="CZR54057.1"/>
    </source>
</evidence>
<name>A0A1L7WMP2_9HELO</name>
<feature type="compositionally biased region" description="Basic and acidic residues" evidence="1">
    <location>
        <begin position="240"/>
        <end position="255"/>
    </location>
</feature>
<organism evidence="2 3">
    <name type="scientific">Phialocephala subalpina</name>
    <dbReference type="NCBI Taxonomy" id="576137"/>
    <lineage>
        <taxon>Eukaryota</taxon>
        <taxon>Fungi</taxon>
        <taxon>Dikarya</taxon>
        <taxon>Ascomycota</taxon>
        <taxon>Pezizomycotina</taxon>
        <taxon>Leotiomycetes</taxon>
        <taxon>Helotiales</taxon>
        <taxon>Mollisiaceae</taxon>
        <taxon>Phialocephala</taxon>
        <taxon>Phialocephala fortinii species complex</taxon>
    </lineage>
</organism>
<sequence>MAYCLPPDPRIGVTAKYNRNAIVATMTEFYEFMIKLPHIEPLRSPLSTPWRLAFYNAVKSIIGRDTKPIDYREERFQSQRIEADVKYVVPFGEGVPEWVVPLTRGVDNYGSWLMLDTTDGTVTDYREIACTDEPDYEADDPRHWRDKCEGRTLRLKDFLEIWICVPTSRFQLWPSGYDNGEHLRELNYFDLCYGKESSRENKMEASSEMPIEFFAAFEGLLQEIDIQSYDRVRKGLRSPSLEKELENSEKDSKENEIEEEETEEDSDSMNSEPYALVRHFYDYWNPDSITIQTLSYNLIKSPVLVAHLRFVKWGFKEAFPLAPLQYTSSFRFSEITALIKDTPNIHDCPEFGVFNSKTAVFRVEHRNGMCRPSIFRNGTGERGVHRVGGIEIQMLAKGY</sequence>
<accession>A0A1L7WMP2</accession>
<protein>
    <submittedName>
        <fullName evidence="2">Uncharacterized protein</fullName>
    </submittedName>
</protein>
<dbReference type="AlphaFoldDB" id="A0A1L7WMP2"/>
<evidence type="ECO:0000313" key="3">
    <source>
        <dbReference type="Proteomes" id="UP000184330"/>
    </source>
</evidence>